<dbReference type="Gene3D" id="3.30.43.10">
    <property type="entry name" value="Uridine Diphospho-n-acetylenolpyruvylglucosamine Reductase, domain 2"/>
    <property type="match status" value="1"/>
</dbReference>
<gene>
    <name evidence="7" type="ORF">LTR09_007313</name>
</gene>
<organism evidence="7 8">
    <name type="scientific">Extremus antarcticus</name>
    <dbReference type="NCBI Taxonomy" id="702011"/>
    <lineage>
        <taxon>Eukaryota</taxon>
        <taxon>Fungi</taxon>
        <taxon>Dikarya</taxon>
        <taxon>Ascomycota</taxon>
        <taxon>Pezizomycotina</taxon>
        <taxon>Dothideomycetes</taxon>
        <taxon>Dothideomycetidae</taxon>
        <taxon>Mycosphaerellales</taxon>
        <taxon>Extremaceae</taxon>
        <taxon>Extremus</taxon>
    </lineage>
</organism>
<feature type="region of interest" description="Disordered" evidence="5">
    <location>
        <begin position="475"/>
        <end position="495"/>
    </location>
</feature>
<dbReference type="EMBL" id="JAWDJX010000025">
    <property type="protein sequence ID" value="KAK3051658.1"/>
    <property type="molecule type" value="Genomic_DNA"/>
</dbReference>
<dbReference type="PANTHER" id="PTHR42973">
    <property type="entry name" value="BINDING OXIDOREDUCTASE, PUTATIVE (AFU_ORTHOLOGUE AFUA_1G17690)-RELATED"/>
    <property type="match status" value="1"/>
</dbReference>
<comment type="similarity">
    <text evidence="1">Belongs to the oxygen-dependent FAD-linked oxidoreductase family.</text>
</comment>
<dbReference type="InterPro" id="IPR012951">
    <property type="entry name" value="BBE"/>
</dbReference>
<keyword evidence="3" id="KW-0274">FAD</keyword>
<evidence type="ECO:0000313" key="8">
    <source>
        <dbReference type="Proteomes" id="UP001271007"/>
    </source>
</evidence>
<evidence type="ECO:0000256" key="3">
    <source>
        <dbReference type="ARBA" id="ARBA00022827"/>
    </source>
</evidence>
<dbReference type="Gene3D" id="6.10.140.1160">
    <property type="match status" value="1"/>
</dbReference>
<dbReference type="GO" id="GO:0071949">
    <property type="term" value="F:FAD binding"/>
    <property type="evidence" value="ECO:0007669"/>
    <property type="project" value="InterPro"/>
</dbReference>
<evidence type="ECO:0000256" key="1">
    <source>
        <dbReference type="ARBA" id="ARBA00005466"/>
    </source>
</evidence>
<dbReference type="InterPro" id="IPR050416">
    <property type="entry name" value="FAD-linked_Oxidoreductase"/>
</dbReference>
<reference evidence="7" key="1">
    <citation type="submission" date="2023-04" db="EMBL/GenBank/DDBJ databases">
        <title>Black Yeasts Isolated from many extreme environments.</title>
        <authorList>
            <person name="Coleine C."/>
            <person name="Stajich J.E."/>
            <person name="Selbmann L."/>
        </authorList>
    </citation>
    <scope>NUCLEOTIDE SEQUENCE</scope>
    <source>
        <strain evidence="7">CCFEE 5312</strain>
    </source>
</reference>
<dbReference type="InterPro" id="IPR016166">
    <property type="entry name" value="FAD-bd_PCMH"/>
</dbReference>
<dbReference type="PROSITE" id="PS51387">
    <property type="entry name" value="FAD_PCMH"/>
    <property type="match status" value="1"/>
</dbReference>
<name>A0AAJ0DJM2_9PEZI</name>
<evidence type="ECO:0000259" key="6">
    <source>
        <dbReference type="PROSITE" id="PS51387"/>
    </source>
</evidence>
<evidence type="ECO:0000256" key="4">
    <source>
        <dbReference type="ARBA" id="ARBA00023002"/>
    </source>
</evidence>
<protein>
    <recommendedName>
        <fullName evidence="6">FAD-binding PCMH-type domain-containing protein</fullName>
    </recommendedName>
</protein>
<comment type="caution">
    <text evidence="7">The sequence shown here is derived from an EMBL/GenBank/DDBJ whole genome shotgun (WGS) entry which is preliminary data.</text>
</comment>
<evidence type="ECO:0000256" key="5">
    <source>
        <dbReference type="SAM" id="MobiDB-lite"/>
    </source>
</evidence>
<dbReference type="Gene3D" id="3.40.462.20">
    <property type="match status" value="1"/>
</dbReference>
<dbReference type="SUPFAM" id="SSF56176">
    <property type="entry name" value="FAD-binding/transporter-associated domain-like"/>
    <property type="match status" value="1"/>
</dbReference>
<sequence length="495" mass="54655">MGITLSRQGREVKQLIKEALGSDGTLYWDHVKLYNLDIPTQPDAVTYSKTPQQVASIVKSARRAGLAVQAKSGGHSYCNFSSPDGGIIVDLRNFKNFSMDQTAWQATTGGGMLLGELTEAMYNPHKRAMTHGEHIRGVQYASEAYIRNLPTGRVGRACNDRWAGFKLPSLRGGVGSCVGGRGCSCRRQHTESDLFWALKGAGASFGIRTEFVLRTERAPGDTVQYKHSFTSGTWAEIAEVFKSWQRFIADRNSSLEFTTTATITSLGLTGSGTFYGTREEFEKLSLKPDLPLKHTGEKTAVSQNWIDVLMHQAEEVALKLGGGISAHAYSKTLTFNGEKDNFIPDATVDKLFDYIKRTDKGTLIWFLIFDLAGGKVNEVPMAKTAYAHRDALYYLQSYAISDKLFSGVSRTTKDFLAGFSDLIVTDMKADGVFTDYGAYPGYVDLELGASAQKLYWRSNLPKLDEIKKKYDPDQVFRNPQSVRPAGMGNRTGHGL</sequence>
<keyword evidence="4" id="KW-0560">Oxidoreductase</keyword>
<keyword evidence="8" id="KW-1185">Reference proteome</keyword>
<dbReference type="AlphaFoldDB" id="A0AAJ0DJM2"/>
<dbReference type="Pfam" id="PF08031">
    <property type="entry name" value="BBE"/>
    <property type="match status" value="1"/>
</dbReference>
<dbReference type="InterPro" id="IPR006094">
    <property type="entry name" value="Oxid_FAD_bind_N"/>
</dbReference>
<dbReference type="InterPro" id="IPR036318">
    <property type="entry name" value="FAD-bd_PCMH-like_sf"/>
</dbReference>
<keyword evidence="2" id="KW-0285">Flavoprotein</keyword>
<evidence type="ECO:0000256" key="2">
    <source>
        <dbReference type="ARBA" id="ARBA00022630"/>
    </source>
</evidence>
<proteinExistence type="inferred from homology"/>
<dbReference type="Gene3D" id="3.30.465.10">
    <property type="match status" value="1"/>
</dbReference>
<dbReference type="InterPro" id="IPR016169">
    <property type="entry name" value="FAD-bd_PCMH_sub2"/>
</dbReference>
<dbReference type="GO" id="GO:0016491">
    <property type="term" value="F:oxidoreductase activity"/>
    <property type="evidence" value="ECO:0007669"/>
    <property type="project" value="UniProtKB-KW"/>
</dbReference>
<dbReference type="PANTHER" id="PTHR42973:SF17">
    <property type="entry name" value="OXIDASE, PUTATIVE (AFU_ORTHOLOGUE AFUA_6G14340)-RELATED"/>
    <property type="match status" value="1"/>
</dbReference>
<dbReference type="InterPro" id="IPR016167">
    <property type="entry name" value="FAD-bd_PCMH_sub1"/>
</dbReference>
<feature type="domain" description="FAD-binding PCMH-type" evidence="6">
    <location>
        <begin position="38"/>
        <end position="218"/>
    </location>
</feature>
<accession>A0AAJ0DJM2</accession>
<dbReference type="Pfam" id="PF01565">
    <property type="entry name" value="FAD_binding_4"/>
    <property type="match status" value="1"/>
</dbReference>
<dbReference type="Proteomes" id="UP001271007">
    <property type="component" value="Unassembled WGS sequence"/>
</dbReference>
<evidence type="ECO:0000313" key="7">
    <source>
        <dbReference type="EMBL" id="KAK3051658.1"/>
    </source>
</evidence>